<dbReference type="GO" id="GO:0000145">
    <property type="term" value="C:exocyst"/>
    <property type="evidence" value="ECO:0007669"/>
    <property type="project" value="InterPro"/>
</dbReference>
<dbReference type="Pfam" id="PF03081">
    <property type="entry name" value="Exo70_C"/>
    <property type="match status" value="1"/>
</dbReference>
<sequence length="190" mass="21765">MHFIEDVVLLAVGNGILNTHHQSQYLRDYNVGFTQIFCYLAYTTFDHKTLLKVLIESIFGSKPCAEMKESALKLTKPLAQTVQEKFADFEEAVKDSTKTTVLDGPYIRLLATYQSTLRLLFQEFANKDPDSELGSVITRIMHALQENLDVERERSGRELNYIKSISNRQIQDFQFSVQRASPKTMPMDCS</sequence>
<proteinExistence type="inferred from homology"/>
<evidence type="ECO:0000313" key="5">
    <source>
        <dbReference type="Proteomes" id="UP000489600"/>
    </source>
</evidence>
<evidence type="ECO:0000256" key="2">
    <source>
        <dbReference type="ARBA" id="ARBA00022448"/>
    </source>
</evidence>
<evidence type="ECO:0000259" key="3">
    <source>
        <dbReference type="Pfam" id="PF03081"/>
    </source>
</evidence>
<dbReference type="AlphaFoldDB" id="A0A565CFL4"/>
<name>A0A565CFL4_9BRAS</name>
<evidence type="ECO:0000256" key="1">
    <source>
        <dbReference type="ARBA" id="ARBA00006756"/>
    </source>
</evidence>
<dbReference type="SUPFAM" id="SSF74788">
    <property type="entry name" value="Cullin repeat-like"/>
    <property type="match status" value="1"/>
</dbReference>
<protein>
    <recommendedName>
        <fullName evidence="3">Exocyst complex subunit Exo70 C-terminal domain-containing protein</fullName>
    </recommendedName>
</protein>
<dbReference type="InterPro" id="IPR016159">
    <property type="entry name" value="Cullin_repeat-like_dom_sf"/>
</dbReference>
<comment type="similarity">
    <text evidence="1">Belongs to the EXO70 family.</text>
</comment>
<comment type="caution">
    <text evidence="4">The sequence shown here is derived from an EMBL/GenBank/DDBJ whole genome shotgun (WGS) entry which is preliminary data.</text>
</comment>
<gene>
    <name evidence="4" type="ORF">ANE_LOCUS22952</name>
</gene>
<dbReference type="GO" id="GO:0006887">
    <property type="term" value="P:exocytosis"/>
    <property type="evidence" value="ECO:0007669"/>
    <property type="project" value="InterPro"/>
</dbReference>
<dbReference type="EMBL" id="CABITT030000007">
    <property type="protein sequence ID" value="VVB12508.1"/>
    <property type="molecule type" value="Genomic_DNA"/>
</dbReference>
<dbReference type="GO" id="GO:0005546">
    <property type="term" value="F:phosphatidylinositol-4,5-bisphosphate binding"/>
    <property type="evidence" value="ECO:0007669"/>
    <property type="project" value="InterPro"/>
</dbReference>
<evidence type="ECO:0000313" key="4">
    <source>
        <dbReference type="EMBL" id="VVB12508.1"/>
    </source>
</evidence>
<dbReference type="Proteomes" id="UP000489600">
    <property type="component" value="Unassembled WGS sequence"/>
</dbReference>
<dbReference type="Gene3D" id="1.20.1280.170">
    <property type="entry name" value="Exocyst complex component Exo70"/>
    <property type="match status" value="1"/>
</dbReference>
<reference evidence="4" key="1">
    <citation type="submission" date="2019-07" db="EMBL/GenBank/DDBJ databases">
        <authorList>
            <person name="Dittberner H."/>
        </authorList>
    </citation>
    <scope>NUCLEOTIDE SEQUENCE [LARGE SCALE GENOMIC DNA]</scope>
</reference>
<accession>A0A565CFL4</accession>
<dbReference type="OrthoDB" id="1922221at2759"/>
<organism evidence="4 5">
    <name type="scientific">Arabis nemorensis</name>
    <dbReference type="NCBI Taxonomy" id="586526"/>
    <lineage>
        <taxon>Eukaryota</taxon>
        <taxon>Viridiplantae</taxon>
        <taxon>Streptophyta</taxon>
        <taxon>Embryophyta</taxon>
        <taxon>Tracheophyta</taxon>
        <taxon>Spermatophyta</taxon>
        <taxon>Magnoliopsida</taxon>
        <taxon>eudicotyledons</taxon>
        <taxon>Gunneridae</taxon>
        <taxon>Pentapetalae</taxon>
        <taxon>rosids</taxon>
        <taxon>malvids</taxon>
        <taxon>Brassicales</taxon>
        <taxon>Brassicaceae</taxon>
        <taxon>Arabideae</taxon>
        <taxon>Arabis</taxon>
    </lineage>
</organism>
<keyword evidence="2" id="KW-0813">Transport</keyword>
<keyword evidence="5" id="KW-1185">Reference proteome</keyword>
<feature type="domain" description="Exocyst complex subunit Exo70 C-terminal" evidence="3">
    <location>
        <begin position="38"/>
        <end position="151"/>
    </location>
</feature>
<dbReference type="InterPro" id="IPR046364">
    <property type="entry name" value="Exo70_C"/>
</dbReference>